<dbReference type="VEuPathDB" id="FungiDB:P170DRAFT_505303"/>
<dbReference type="PROSITE" id="PS50297">
    <property type="entry name" value="ANK_REP_REGION"/>
    <property type="match status" value="1"/>
</dbReference>
<evidence type="ECO:0000256" key="2">
    <source>
        <dbReference type="ARBA" id="ARBA00023043"/>
    </source>
</evidence>
<feature type="repeat" description="ANK" evidence="3">
    <location>
        <begin position="59"/>
        <end position="91"/>
    </location>
</feature>
<dbReference type="STRING" id="1392250.A0A2I2GNW5"/>
<evidence type="ECO:0000256" key="1">
    <source>
        <dbReference type="ARBA" id="ARBA00022737"/>
    </source>
</evidence>
<dbReference type="PANTHER" id="PTHR24189">
    <property type="entry name" value="MYOTROPHIN"/>
    <property type="match status" value="1"/>
</dbReference>
<keyword evidence="5" id="KW-1185">Reference proteome</keyword>
<comment type="caution">
    <text evidence="4">The sequence shown here is derived from an EMBL/GenBank/DDBJ whole genome shotgun (WGS) entry which is preliminary data.</text>
</comment>
<protein>
    <submittedName>
        <fullName evidence="4">Ankyrin</fullName>
    </submittedName>
</protein>
<evidence type="ECO:0000313" key="4">
    <source>
        <dbReference type="EMBL" id="PLB54559.1"/>
    </source>
</evidence>
<keyword evidence="2 3" id="KW-0040">ANK repeat</keyword>
<proteinExistence type="predicted"/>
<evidence type="ECO:0000256" key="3">
    <source>
        <dbReference type="PROSITE-ProRule" id="PRU00023"/>
    </source>
</evidence>
<dbReference type="EMBL" id="MSFO01000001">
    <property type="protein sequence ID" value="PLB54559.1"/>
    <property type="molecule type" value="Genomic_DNA"/>
</dbReference>
<name>A0A2I2GNW5_9EURO</name>
<organism evidence="4 5">
    <name type="scientific">Aspergillus steynii IBT 23096</name>
    <dbReference type="NCBI Taxonomy" id="1392250"/>
    <lineage>
        <taxon>Eukaryota</taxon>
        <taxon>Fungi</taxon>
        <taxon>Dikarya</taxon>
        <taxon>Ascomycota</taxon>
        <taxon>Pezizomycotina</taxon>
        <taxon>Eurotiomycetes</taxon>
        <taxon>Eurotiomycetidae</taxon>
        <taxon>Eurotiales</taxon>
        <taxon>Aspergillaceae</taxon>
        <taxon>Aspergillus</taxon>
        <taxon>Aspergillus subgen. Circumdati</taxon>
    </lineage>
</organism>
<sequence length="306" mass="33088">MRNDNQEIVSLRLEATKANSGIYGGAMHPALQEAAFEDKLETCKRLLDAGADPNAQGGRMGSPLHAAVWRGSVDLIWLLLNSGADSSIRDRSGRSALHLSLACRQHVLVLLESGANTNVVDRTGTMPLQSAARSHPRIVPQLLAAGAMAGVRDGCGRSVLHAAMGADKLQFQNVLDHLPESRRKDDLEAALPAVLKQPAEPGSVMLEQCKQIFHLILGEDNIDLSVPDPNGWTALELAECYGLNEEAYVLEQRGAQKGNLQQALRPSCWSSADRNPEVFLSEDKMEAWVTAISPSREVSMQLSSAI</sequence>
<dbReference type="Gene3D" id="1.25.40.20">
    <property type="entry name" value="Ankyrin repeat-containing domain"/>
    <property type="match status" value="2"/>
</dbReference>
<dbReference type="OrthoDB" id="366390at2759"/>
<dbReference type="SUPFAM" id="SSF48403">
    <property type="entry name" value="Ankyrin repeat"/>
    <property type="match status" value="1"/>
</dbReference>
<evidence type="ECO:0000313" key="5">
    <source>
        <dbReference type="Proteomes" id="UP000234275"/>
    </source>
</evidence>
<dbReference type="PANTHER" id="PTHR24189:SF50">
    <property type="entry name" value="ANKYRIN REPEAT AND SOCS BOX PROTEIN 2"/>
    <property type="match status" value="1"/>
</dbReference>
<dbReference type="InterPro" id="IPR002110">
    <property type="entry name" value="Ankyrin_rpt"/>
</dbReference>
<gene>
    <name evidence="4" type="ORF">P170DRAFT_505303</name>
</gene>
<dbReference type="InterPro" id="IPR050745">
    <property type="entry name" value="Multifunctional_regulatory"/>
</dbReference>
<dbReference type="RefSeq" id="XP_024709861.1">
    <property type="nucleotide sequence ID" value="XM_024854277.1"/>
</dbReference>
<dbReference type="AlphaFoldDB" id="A0A2I2GNW5"/>
<dbReference type="Pfam" id="PF12796">
    <property type="entry name" value="Ank_2"/>
    <property type="match status" value="1"/>
</dbReference>
<dbReference type="Proteomes" id="UP000234275">
    <property type="component" value="Unassembled WGS sequence"/>
</dbReference>
<keyword evidence="1" id="KW-0677">Repeat</keyword>
<dbReference type="PROSITE" id="PS50088">
    <property type="entry name" value="ANK_REPEAT"/>
    <property type="match status" value="1"/>
</dbReference>
<dbReference type="InterPro" id="IPR036770">
    <property type="entry name" value="Ankyrin_rpt-contain_sf"/>
</dbReference>
<reference evidence="4 5" key="1">
    <citation type="submission" date="2016-12" db="EMBL/GenBank/DDBJ databases">
        <title>The genomes of Aspergillus section Nigri reveals drivers in fungal speciation.</title>
        <authorList>
            <consortium name="DOE Joint Genome Institute"/>
            <person name="Vesth T.C."/>
            <person name="Nybo J."/>
            <person name="Theobald S."/>
            <person name="Brandl J."/>
            <person name="Frisvad J.C."/>
            <person name="Nielsen K.F."/>
            <person name="Lyhne E.K."/>
            <person name="Kogle M.E."/>
            <person name="Kuo A."/>
            <person name="Riley R."/>
            <person name="Clum A."/>
            <person name="Nolan M."/>
            <person name="Lipzen A."/>
            <person name="Salamov A."/>
            <person name="Henrissat B."/>
            <person name="Wiebenga A."/>
            <person name="De Vries R.P."/>
            <person name="Grigoriev I.V."/>
            <person name="Mortensen U.H."/>
            <person name="Andersen M.R."/>
            <person name="Baker S.E."/>
        </authorList>
    </citation>
    <scope>NUCLEOTIDE SEQUENCE [LARGE SCALE GENOMIC DNA]</scope>
    <source>
        <strain evidence="4 5">IBT 23096</strain>
    </source>
</reference>
<dbReference type="SMART" id="SM00248">
    <property type="entry name" value="ANK"/>
    <property type="match status" value="3"/>
</dbReference>
<dbReference type="GeneID" id="36561983"/>
<accession>A0A2I2GNW5</accession>